<proteinExistence type="predicted"/>
<dbReference type="OrthoDB" id="10014845at2759"/>
<dbReference type="EMBL" id="CAJOBC010004942">
    <property type="protein sequence ID" value="CAF3845823.1"/>
    <property type="molecule type" value="Genomic_DNA"/>
</dbReference>
<evidence type="ECO:0000313" key="3">
    <source>
        <dbReference type="EMBL" id="CAF3647808.1"/>
    </source>
</evidence>
<dbReference type="EMBL" id="CAJOBA010002508">
    <property type="protein sequence ID" value="CAF3647808.1"/>
    <property type="molecule type" value="Genomic_DNA"/>
</dbReference>
<dbReference type="InterPro" id="IPR036322">
    <property type="entry name" value="WD40_repeat_dom_sf"/>
</dbReference>
<dbReference type="Proteomes" id="UP000663829">
    <property type="component" value="Unassembled WGS sequence"/>
</dbReference>
<keyword evidence="5" id="KW-1185">Reference proteome</keyword>
<organism evidence="2 5">
    <name type="scientific">Didymodactylos carnosus</name>
    <dbReference type="NCBI Taxonomy" id="1234261"/>
    <lineage>
        <taxon>Eukaryota</taxon>
        <taxon>Metazoa</taxon>
        <taxon>Spiralia</taxon>
        <taxon>Gnathifera</taxon>
        <taxon>Rotifera</taxon>
        <taxon>Eurotatoria</taxon>
        <taxon>Bdelloidea</taxon>
        <taxon>Philodinida</taxon>
        <taxon>Philodinidae</taxon>
        <taxon>Didymodactylos</taxon>
    </lineage>
</organism>
<comment type="caution">
    <text evidence="2">The sequence shown here is derived from an EMBL/GenBank/DDBJ whole genome shotgun (WGS) entry which is preliminary data.</text>
</comment>
<protein>
    <submittedName>
        <fullName evidence="2">Uncharacterized protein</fullName>
    </submittedName>
</protein>
<accession>A0A814MQL6</accession>
<dbReference type="Proteomes" id="UP000682733">
    <property type="component" value="Unassembled WGS sequence"/>
</dbReference>
<sequence>MSSQLSTEKLNKCQMKSCSRDIEAHCYHCRRDLCSKHFSKHKQSLHNQIDPVANQINELIHQINLLILPEFTQVPLRELEQWRKESHQLIDQLCLRKRREIKRSAQKYEKEFICYNIEQRKILEEIKQKLLQLVHDKNANRRQIETIKHQLEDITLSFIQFYKRFIHLETIPLSIEDEYVKVSKTTIYLYNLNKPTKQFHLTRGTLSALATNENYILTEEYPNLCLYNYQRRLCELVWNDNEVYDMCWSSSLKVFIILTLSNLFILDVPTMKLENFPGMELYRNERYFRCTCFEQKLFISYWGSTLVDEYSLLSFNRDKRWQTPITCAYDEQIFDIKYNVNEQLGLTISNTSKHQWRVDVRNSNTMDLLWSLETPLSQFHSSLRLCPLPDSEWIVIEWGGRQLYELSVDGRLKTKIHYENELKNVAMLNGKIVAVRTVDKLDLYDLNYKLLTTTMN</sequence>
<evidence type="ECO:0000313" key="1">
    <source>
        <dbReference type="EMBL" id="CAF0863114.1"/>
    </source>
</evidence>
<reference evidence="2" key="1">
    <citation type="submission" date="2021-02" db="EMBL/GenBank/DDBJ databases">
        <authorList>
            <person name="Nowell W R."/>
        </authorList>
    </citation>
    <scope>NUCLEOTIDE SEQUENCE</scope>
</reference>
<dbReference type="AlphaFoldDB" id="A0A814MQL6"/>
<evidence type="ECO:0000313" key="4">
    <source>
        <dbReference type="EMBL" id="CAF3845823.1"/>
    </source>
</evidence>
<gene>
    <name evidence="2" type="ORF">GPM918_LOCUS17706</name>
    <name evidence="1" type="ORF">OVA965_LOCUS7736</name>
    <name evidence="4" type="ORF">SRO942_LOCUS17705</name>
    <name evidence="3" type="ORF">TMI583_LOCUS7727</name>
</gene>
<dbReference type="SUPFAM" id="SSF50978">
    <property type="entry name" value="WD40 repeat-like"/>
    <property type="match status" value="1"/>
</dbReference>
<dbReference type="Proteomes" id="UP000681722">
    <property type="component" value="Unassembled WGS sequence"/>
</dbReference>
<name>A0A814MQL6_9BILA</name>
<dbReference type="Proteomes" id="UP000677228">
    <property type="component" value="Unassembled WGS sequence"/>
</dbReference>
<dbReference type="EMBL" id="CAJNOK010002509">
    <property type="protein sequence ID" value="CAF0863114.1"/>
    <property type="molecule type" value="Genomic_DNA"/>
</dbReference>
<evidence type="ECO:0000313" key="2">
    <source>
        <dbReference type="EMBL" id="CAF1079757.1"/>
    </source>
</evidence>
<dbReference type="EMBL" id="CAJNOQ010004941">
    <property type="protein sequence ID" value="CAF1079757.1"/>
    <property type="molecule type" value="Genomic_DNA"/>
</dbReference>
<evidence type="ECO:0000313" key="5">
    <source>
        <dbReference type="Proteomes" id="UP000663829"/>
    </source>
</evidence>